<gene>
    <name evidence="9" type="ORF">H8B21_09630</name>
</gene>
<dbReference type="Gene3D" id="1.10.132.120">
    <property type="match status" value="1"/>
</dbReference>
<reference evidence="9 10" key="1">
    <citation type="submission" date="2020-08" db="EMBL/GenBank/DDBJ databases">
        <title>Sphingobacterium sp. DN00404 isolated from aquaculture water.</title>
        <authorList>
            <person name="Zhang M."/>
        </authorList>
    </citation>
    <scope>NUCLEOTIDE SEQUENCE [LARGE SCALE GENOMIC DNA]</scope>
    <source>
        <strain evidence="9 10">KCTC 42746</strain>
    </source>
</reference>
<dbReference type="InterPro" id="IPR011010">
    <property type="entry name" value="DNA_brk_join_enz"/>
</dbReference>
<name>A0ABR7XRM4_9SPHI</name>
<dbReference type="Proteomes" id="UP000651112">
    <property type="component" value="Unassembled WGS sequence"/>
</dbReference>
<evidence type="ECO:0000256" key="1">
    <source>
        <dbReference type="ARBA" id="ARBA00000213"/>
    </source>
</evidence>
<keyword evidence="10" id="KW-1185">Reference proteome</keyword>
<evidence type="ECO:0000256" key="2">
    <source>
        <dbReference type="ARBA" id="ARBA00006645"/>
    </source>
</evidence>
<evidence type="ECO:0000259" key="7">
    <source>
        <dbReference type="Pfam" id="PF01028"/>
    </source>
</evidence>
<keyword evidence="6" id="KW-0413">Isomerase</keyword>
<comment type="caution">
    <text evidence="9">The sequence shown here is derived from an EMBL/GenBank/DDBJ whole genome shotgun (WGS) entry which is preliminary data.</text>
</comment>
<evidence type="ECO:0000256" key="3">
    <source>
        <dbReference type="ARBA" id="ARBA00012891"/>
    </source>
</evidence>
<dbReference type="Gene3D" id="3.90.15.10">
    <property type="entry name" value="Topoisomerase I, Chain A, domain 3"/>
    <property type="match status" value="1"/>
</dbReference>
<dbReference type="PROSITE" id="PS52038">
    <property type="entry name" value="TOPO_IB_2"/>
    <property type="match status" value="1"/>
</dbReference>
<dbReference type="PRINTS" id="PR00416">
    <property type="entry name" value="EUTPISMRASEI"/>
</dbReference>
<dbReference type="EMBL" id="JACNYL010000002">
    <property type="protein sequence ID" value="MBD1421826.1"/>
    <property type="molecule type" value="Genomic_DNA"/>
</dbReference>
<dbReference type="InterPro" id="IPR035447">
    <property type="entry name" value="DNA_topo_I_N_sf"/>
</dbReference>
<feature type="domain" description="DNA topoisomerase IB N-terminal" evidence="8">
    <location>
        <begin position="35"/>
        <end position="82"/>
    </location>
</feature>
<accession>A0ABR7XRM4</accession>
<dbReference type="Gene3D" id="3.30.66.10">
    <property type="entry name" value="DNA topoisomerase I domain"/>
    <property type="match status" value="1"/>
</dbReference>
<protein>
    <recommendedName>
        <fullName evidence="3">DNA topoisomerase</fullName>
        <ecNumber evidence="3">5.6.2.1</ecNumber>
    </recommendedName>
</protein>
<proteinExistence type="inferred from homology"/>
<dbReference type="EC" id="5.6.2.1" evidence="3"/>
<evidence type="ECO:0000256" key="5">
    <source>
        <dbReference type="ARBA" id="ARBA00023125"/>
    </source>
</evidence>
<dbReference type="Pfam" id="PF01028">
    <property type="entry name" value="Topoisom_I"/>
    <property type="match status" value="1"/>
</dbReference>
<comment type="catalytic activity">
    <reaction evidence="1">
        <text>ATP-independent breakage of single-stranded DNA, followed by passage and rejoining.</text>
        <dbReference type="EC" id="5.6.2.1"/>
    </reaction>
</comment>
<evidence type="ECO:0000256" key="6">
    <source>
        <dbReference type="ARBA" id="ARBA00023235"/>
    </source>
</evidence>
<dbReference type="SUPFAM" id="SSF55869">
    <property type="entry name" value="DNA topoisomerase I domain"/>
    <property type="match status" value="1"/>
</dbReference>
<evidence type="ECO:0000313" key="9">
    <source>
        <dbReference type="EMBL" id="MBD1421826.1"/>
    </source>
</evidence>
<evidence type="ECO:0000259" key="8">
    <source>
        <dbReference type="Pfam" id="PF21338"/>
    </source>
</evidence>
<dbReference type="InterPro" id="IPR001631">
    <property type="entry name" value="TopoI"/>
</dbReference>
<comment type="similarity">
    <text evidence="2">Belongs to the type IB topoisomerase family.</text>
</comment>
<evidence type="ECO:0000313" key="10">
    <source>
        <dbReference type="Proteomes" id="UP000651112"/>
    </source>
</evidence>
<dbReference type="SUPFAM" id="SSF56349">
    <property type="entry name" value="DNA breaking-rejoining enzymes"/>
    <property type="match status" value="1"/>
</dbReference>
<organism evidence="9 10">
    <name type="scientific">Sphingobacterium chuzhouense</name>
    <dbReference type="NCBI Taxonomy" id="1742264"/>
    <lineage>
        <taxon>Bacteria</taxon>
        <taxon>Pseudomonadati</taxon>
        <taxon>Bacteroidota</taxon>
        <taxon>Sphingobacteriia</taxon>
        <taxon>Sphingobacteriales</taxon>
        <taxon>Sphingobacteriaceae</taxon>
        <taxon>Sphingobacterium</taxon>
    </lineage>
</organism>
<dbReference type="InterPro" id="IPR013500">
    <property type="entry name" value="TopoI_cat_euk"/>
</dbReference>
<evidence type="ECO:0000256" key="4">
    <source>
        <dbReference type="ARBA" id="ARBA00023029"/>
    </source>
</evidence>
<dbReference type="InterPro" id="IPR049331">
    <property type="entry name" value="Top1B_N_bact"/>
</dbReference>
<keyword evidence="4" id="KW-0799">Topoisomerase</keyword>
<dbReference type="InterPro" id="IPR014711">
    <property type="entry name" value="TopoI_cat_a-hlx-sub_euk"/>
</dbReference>
<keyword evidence="5" id="KW-0238">DNA-binding</keyword>
<sequence>MDIKQEALLELEESGLRYSSPQEKGYGRKAKGDSFIYLDKQGRQITNEQILSRIRSLVLPPAWREVWICASPNGHLQATGLDINNRKQYKYHPKWLSLRSEKKFADLFTFGNKLPVLKKRVLQDLRKRKLSREKVCALAIAIMGKTSFRTGNRYYEKNYGSYGLTTLRNKHIKQISSNKIFFKFVGKKGVVQQCYLREKALVKTLTKVKDIPGQVLFQYYDEEGNVKPLDSGTINAYLKEAMLTEVSCKTFRTWNGCLLALSYMTTLPLPSTITERKKNLVNIIDYVAHELGNTRTVTRNYYIHPEILSAYESTALDKWIKTIQNKQKFSDKMVQNQLMKLLKQTST</sequence>
<feature type="domain" description="DNA topoisomerase I catalytic core eukaryotic-type" evidence="7">
    <location>
        <begin position="99"/>
        <end position="315"/>
    </location>
</feature>
<dbReference type="Pfam" id="PF21338">
    <property type="entry name" value="Top1B_N_bact"/>
    <property type="match status" value="1"/>
</dbReference>
<dbReference type="RefSeq" id="WP_190313534.1">
    <property type="nucleotide sequence ID" value="NZ_JACNYL010000002.1"/>
</dbReference>